<accession>A0A6M3LW62</accession>
<sequence>MNKLNDEERKRLDQLVDAVDHYRWMQFDSKVLEFCTKQEILKLLKERDIPLKTAYTSGNRRICFDGDIVKIERQPR</sequence>
<name>A0A6M3LW62_9ZZZZ</name>
<organism evidence="1">
    <name type="scientific">viral metagenome</name>
    <dbReference type="NCBI Taxonomy" id="1070528"/>
    <lineage>
        <taxon>unclassified sequences</taxon>
        <taxon>metagenomes</taxon>
        <taxon>organismal metagenomes</taxon>
    </lineage>
</organism>
<gene>
    <name evidence="1" type="ORF">MM415B06537_0003</name>
</gene>
<proteinExistence type="predicted"/>
<reference evidence="1" key="1">
    <citation type="submission" date="2020-03" db="EMBL/GenBank/DDBJ databases">
        <title>The deep terrestrial virosphere.</title>
        <authorList>
            <person name="Holmfeldt K."/>
            <person name="Nilsson E."/>
            <person name="Simone D."/>
            <person name="Lopez-Fernandez M."/>
            <person name="Wu X."/>
            <person name="de Brujin I."/>
            <person name="Lundin D."/>
            <person name="Andersson A."/>
            <person name="Bertilsson S."/>
            <person name="Dopson M."/>
        </authorList>
    </citation>
    <scope>NUCLEOTIDE SEQUENCE</scope>
    <source>
        <strain evidence="1">MM415B06537</strain>
    </source>
</reference>
<protein>
    <submittedName>
        <fullName evidence="1">Uncharacterized protein</fullName>
    </submittedName>
</protein>
<dbReference type="AlphaFoldDB" id="A0A6M3LW62"/>
<evidence type="ECO:0000313" key="1">
    <source>
        <dbReference type="EMBL" id="QJA97171.1"/>
    </source>
</evidence>
<dbReference type="EMBL" id="MT143469">
    <property type="protein sequence ID" value="QJA97171.1"/>
    <property type="molecule type" value="Genomic_DNA"/>
</dbReference>